<accession>A0ACB9HX24</accession>
<reference evidence="1 2" key="2">
    <citation type="journal article" date="2022" name="Mol. Ecol. Resour.">
        <title>The genomes of chicory, endive, great burdock and yacon provide insights into Asteraceae paleo-polyploidization history and plant inulin production.</title>
        <authorList>
            <person name="Fan W."/>
            <person name="Wang S."/>
            <person name="Wang H."/>
            <person name="Wang A."/>
            <person name="Jiang F."/>
            <person name="Liu H."/>
            <person name="Zhao H."/>
            <person name="Xu D."/>
            <person name="Zhang Y."/>
        </authorList>
    </citation>
    <scope>NUCLEOTIDE SEQUENCE [LARGE SCALE GENOMIC DNA]</scope>
    <source>
        <strain evidence="2">cv. Yunnan</strain>
        <tissue evidence="1">Leaves</tissue>
    </source>
</reference>
<protein>
    <submittedName>
        <fullName evidence="1">Uncharacterized protein</fullName>
    </submittedName>
</protein>
<keyword evidence="2" id="KW-1185">Reference proteome</keyword>
<dbReference type="EMBL" id="CM042027">
    <property type="protein sequence ID" value="KAI3800377.1"/>
    <property type="molecule type" value="Genomic_DNA"/>
</dbReference>
<evidence type="ECO:0000313" key="2">
    <source>
        <dbReference type="Proteomes" id="UP001056120"/>
    </source>
</evidence>
<organism evidence="1 2">
    <name type="scientific">Smallanthus sonchifolius</name>
    <dbReference type="NCBI Taxonomy" id="185202"/>
    <lineage>
        <taxon>Eukaryota</taxon>
        <taxon>Viridiplantae</taxon>
        <taxon>Streptophyta</taxon>
        <taxon>Embryophyta</taxon>
        <taxon>Tracheophyta</taxon>
        <taxon>Spermatophyta</taxon>
        <taxon>Magnoliopsida</taxon>
        <taxon>eudicotyledons</taxon>
        <taxon>Gunneridae</taxon>
        <taxon>Pentapetalae</taxon>
        <taxon>asterids</taxon>
        <taxon>campanulids</taxon>
        <taxon>Asterales</taxon>
        <taxon>Asteraceae</taxon>
        <taxon>Asteroideae</taxon>
        <taxon>Heliantheae alliance</taxon>
        <taxon>Millerieae</taxon>
        <taxon>Smallanthus</taxon>
    </lineage>
</organism>
<proteinExistence type="predicted"/>
<comment type="caution">
    <text evidence="1">The sequence shown here is derived from an EMBL/GenBank/DDBJ whole genome shotgun (WGS) entry which is preliminary data.</text>
</comment>
<gene>
    <name evidence="1" type="ORF">L1987_28467</name>
</gene>
<reference evidence="2" key="1">
    <citation type="journal article" date="2022" name="Mol. Ecol. Resour.">
        <title>The genomes of chicory, endive, great burdock and yacon provide insights into Asteraceae palaeo-polyploidization history and plant inulin production.</title>
        <authorList>
            <person name="Fan W."/>
            <person name="Wang S."/>
            <person name="Wang H."/>
            <person name="Wang A."/>
            <person name="Jiang F."/>
            <person name="Liu H."/>
            <person name="Zhao H."/>
            <person name="Xu D."/>
            <person name="Zhang Y."/>
        </authorList>
    </citation>
    <scope>NUCLEOTIDE SEQUENCE [LARGE SCALE GENOMIC DNA]</scope>
    <source>
        <strain evidence="2">cv. Yunnan</strain>
    </source>
</reference>
<evidence type="ECO:0000313" key="1">
    <source>
        <dbReference type="EMBL" id="KAI3800377.1"/>
    </source>
</evidence>
<name>A0ACB9HX24_9ASTR</name>
<sequence>MVGYTFALFHPEKVARIITLGVPFMPPDFHKSHEALPEGFYIRRWLEAGKAEADFGRFDAKTIDLDIIDLSF</sequence>
<dbReference type="Proteomes" id="UP001056120">
    <property type="component" value="Linkage Group LG10"/>
</dbReference>